<dbReference type="InterPro" id="IPR000408">
    <property type="entry name" value="Reg_chr_condens"/>
</dbReference>
<dbReference type="PROSITE" id="PS50012">
    <property type="entry name" value="RCC1_3"/>
    <property type="match status" value="3"/>
</dbReference>
<dbReference type="InterPro" id="IPR035969">
    <property type="entry name" value="Rab-GAP_TBC_sf"/>
</dbReference>
<evidence type="ECO:0000313" key="4">
    <source>
        <dbReference type="EMBL" id="PRP80514.1"/>
    </source>
</evidence>
<gene>
    <name evidence="4" type="ORF">PROFUN_11827</name>
</gene>
<dbReference type="Pfam" id="PF00566">
    <property type="entry name" value="RabGAP-TBC"/>
    <property type="match status" value="1"/>
</dbReference>
<organism evidence="4 5">
    <name type="scientific">Planoprotostelium fungivorum</name>
    <dbReference type="NCBI Taxonomy" id="1890364"/>
    <lineage>
        <taxon>Eukaryota</taxon>
        <taxon>Amoebozoa</taxon>
        <taxon>Evosea</taxon>
        <taxon>Variosea</taxon>
        <taxon>Cavosteliida</taxon>
        <taxon>Cavosteliaceae</taxon>
        <taxon>Planoprotostelium</taxon>
    </lineage>
</organism>
<evidence type="ECO:0000259" key="3">
    <source>
        <dbReference type="PROSITE" id="PS50086"/>
    </source>
</evidence>
<evidence type="ECO:0000313" key="5">
    <source>
        <dbReference type="Proteomes" id="UP000241769"/>
    </source>
</evidence>
<proteinExistence type="predicted"/>
<name>A0A2P6N981_9EUKA</name>
<feature type="repeat" description="RCC1" evidence="1">
    <location>
        <begin position="361"/>
        <end position="417"/>
    </location>
</feature>
<dbReference type="Proteomes" id="UP000241769">
    <property type="component" value="Unassembled WGS sequence"/>
</dbReference>
<evidence type="ECO:0000256" key="2">
    <source>
        <dbReference type="SAM" id="MobiDB-lite"/>
    </source>
</evidence>
<feature type="domain" description="Rab-GAP TBC" evidence="3">
    <location>
        <begin position="1079"/>
        <end position="1295"/>
    </location>
</feature>
<dbReference type="InterPro" id="IPR050302">
    <property type="entry name" value="Rab_GAP_TBC_domain"/>
</dbReference>
<feature type="region of interest" description="Disordered" evidence="2">
    <location>
        <begin position="86"/>
        <end position="118"/>
    </location>
</feature>
<feature type="region of interest" description="Disordered" evidence="2">
    <location>
        <begin position="842"/>
        <end position="866"/>
    </location>
</feature>
<feature type="region of interest" description="Disordered" evidence="2">
    <location>
        <begin position="1"/>
        <end position="74"/>
    </location>
</feature>
<dbReference type="GO" id="GO:0031267">
    <property type="term" value="F:small GTPase binding"/>
    <property type="evidence" value="ECO:0007669"/>
    <property type="project" value="TreeGrafter"/>
</dbReference>
<dbReference type="Gene3D" id="2.130.10.30">
    <property type="entry name" value="Regulator of chromosome condensation 1/beta-lactamase-inhibitor protein II"/>
    <property type="match status" value="2"/>
</dbReference>
<dbReference type="InterPro" id="IPR009091">
    <property type="entry name" value="RCC1/BLIP-II"/>
</dbReference>
<feature type="region of interest" description="Disordered" evidence="2">
    <location>
        <begin position="304"/>
        <end position="335"/>
    </location>
</feature>
<dbReference type="OrthoDB" id="17687at2759"/>
<reference evidence="4 5" key="1">
    <citation type="journal article" date="2018" name="Genome Biol. Evol.">
        <title>Multiple Roots of Fruiting Body Formation in Amoebozoa.</title>
        <authorList>
            <person name="Hillmann F."/>
            <person name="Forbes G."/>
            <person name="Novohradska S."/>
            <person name="Ferling I."/>
            <person name="Riege K."/>
            <person name="Groth M."/>
            <person name="Westermann M."/>
            <person name="Marz M."/>
            <person name="Spaller T."/>
            <person name="Winckler T."/>
            <person name="Schaap P."/>
            <person name="Glockner G."/>
        </authorList>
    </citation>
    <scope>NUCLEOTIDE SEQUENCE [LARGE SCALE GENOMIC DNA]</scope>
    <source>
        <strain evidence="4 5">Jena</strain>
    </source>
</reference>
<dbReference type="InterPro" id="IPR011993">
    <property type="entry name" value="PH-like_dom_sf"/>
</dbReference>
<dbReference type="PROSITE" id="PS00626">
    <property type="entry name" value="RCC1_2"/>
    <property type="match status" value="1"/>
</dbReference>
<dbReference type="InParanoid" id="A0A2P6N981"/>
<dbReference type="Gene3D" id="1.10.8.270">
    <property type="entry name" value="putative rabgap domain of human tbc1 domain family member 14 like domains"/>
    <property type="match status" value="1"/>
</dbReference>
<dbReference type="STRING" id="1890364.A0A2P6N981"/>
<feature type="compositionally biased region" description="Low complexity" evidence="2">
    <location>
        <begin position="86"/>
        <end position="116"/>
    </location>
</feature>
<dbReference type="PANTHER" id="PTHR47219">
    <property type="entry name" value="RAB GTPASE-ACTIVATING PROTEIN 1-LIKE"/>
    <property type="match status" value="1"/>
</dbReference>
<feature type="repeat" description="RCC1" evidence="1">
    <location>
        <begin position="735"/>
        <end position="778"/>
    </location>
</feature>
<dbReference type="SUPFAM" id="SSF50985">
    <property type="entry name" value="RCC1/BLIP-II"/>
    <property type="match status" value="1"/>
</dbReference>
<protein>
    <submittedName>
        <fullName evidence="4">RabGAP/TBC domain-containing protein</fullName>
    </submittedName>
</protein>
<feature type="compositionally biased region" description="Polar residues" evidence="2">
    <location>
        <begin position="842"/>
        <end position="852"/>
    </location>
</feature>
<keyword evidence="5" id="KW-1185">Reference proteome</keyword>
<dbReference type="PANTHER" id="PTHR47219:SF20">
    <property type="entry name" value="TBC1 DOMAIN FAMILY MEMBER 2B"/>
    <property type="match status" value="1"/>
</dbReference>
<dbReference type="PROSITE" id="PS50086">
    <property type="entry name" value="TBC_RABGAP"/>
    <property type="match status" value="1"/>
</dbReference>
<sequence length="1769" mass="197595">MNAATQGSSPPIDKGGQKSSPNSPRTSPSDDPSRARSPTNPSLSKTLSPSPSQTPPTKEDGGSMGRRRGSSASGSFLSSLLNLKSANANDTPHSQQLSTSTQSNSSNRSPSKATSSRLNILGSIKNFRSFLEKDSTTPASTASSDAPFTPTIPIDIHRSSTTLPFSRQNQFASPDPSPMTTYKIDKSLLKNLTKTNVYVWEHKSTDQSDINSGINVLQSHNFEEISQLREYNIDHVTFSTNDVMAIDSNRNLIQFSIRSREGERQGYNVTVPSIVSFNVPEFSSEALDELPHFSRRSMHSNSSFTLKTSTSSMQSLGSQASQQSQQPTRQSSERLSFNMPRVIVKNVTCGVHHWIVLTNDGQLYSSGDNSQGQLGLGKHVRNCREANAVVVRDLEDNMLVFKEVVAGGLHTLAVTRDDRVYAWGSNKNGRCGISTTSQGEMQTQIPVSSPIAIAGSSKERLSLGPSPFLHRPSVPPSPSIFPTPSPLLNNPPSCVYTPFPVFFPDSESLHRTNVTSPLQGNARGFKVLRMACGWGHSLVVVEKDVDGEMKSCVYSFGKGDLGQLGHGYLGDEVVPKAIECLYETRITDAAAGYYHTALLTARGVVLTFGGGSEGQLGHGDMGNRCTPTAVISSYFNEISESQMEPDRSFEEVLKSSVSPRSLELSDASPANYFMEKSFLERFKQMGKSEKSKDQSNVLRSMNPIQHIYCGAFNTMAFYPGTALLKPQPLVGHSPSMLYCWGSCGGSKILIPTPVPQFENKQVVKVVGGVNRTLALVKSWDRSEDNWVFESFGLPLSDVYISSSPSTLSVANNVVIGSHGIKGTIYLTKDHLCFYAAPPRPNSGYSKSQTVPRTASGRSSLTRSKSSPIGVSELLKESPDKFEDKGKTDAVLEFYHEVDTQPLKIVIPIKDIMSIEKTVSKMAINDSITIFTSTGKFDFTELSNDSRNEIHTAMQGRWLSLQMSEDHELSRSFSFFESSPPPRVSYSEWNEGGPSDRDVYGFVIPPELRTQYADFARDFEENRLAETRKGWEKLIRKHGKISDVFANIMGNSMDDGNVGEGGLLKAVSKSGRLLRLVRKGVPPELRGQVWYYISGAHMKEKNCVPNYYQQLLRTSPAASEFQGIYGTWLKHSHFMRENDKMIFPNRNAVQSIELDLDRTFPEHLEFVGDSPMKEKLRRVLLAYSRRNPYVGYCQSMNTIAGVLLLFMPEEKAFYTLCTIVEDYHVEYFGKSMIGILVDQSMFDSQMDSKMPDVTEHLQSESFPCSAVTFKWFICIFWGILPTETTLQIWDWYFLDGLKVLMVFSACIFRHLQRRILNNDSLHISMLMTNAPKEIFDISVLFKLYGELSVFYDELDITTLRPSRYTILTAQLYADAVRKKSIKNRNKLRHHGLKTQLFFSDNLEVLFNLWENVRSILYSSDGNGKRGRSVRRTPIPMSPGKSLRSSEEHTRSDVITCLQCILSIEGLIVESLRIMYDSGAEMEAIRDKPGASTTSMETSQNYILDNFLEKGMLEFLVEAAVVVPQLGSGILQLVKNITETIIFLKKNWRKYVSKTSIVPPPLRLENLLSDPNFIAPLFKFINWAVPNLCPADHFAGADRSTDRRNMIKLLYCLLRHIHSIPPAQSTNLIQMLFVYNEPDSGYGSYTPQGYIRFELPIMDFLLEVVRSENSPAEEPQAYHRRRSFIAGHPTSPSVSQDGEAIVPVAQRLESMRELLKSQLQQHQVTEDSSSMVSSEAQIREKTLDLSRRCLLFIMDWQEPRVVEFLFPGQSA</sequence>
<dbReference type="EMBL" id="MDYQ01000146">
    <property type="protein sequence ID" value="PRP80514.1"/>
    <property type="molecule type" value="Genomic_DNA"/>
</dbReference>
<dbReference type="Pfam" id="PF00415">
    <property type="entry name" value="RCC1"/>
    <property type="match status" value="1"/>
</dbReference>
<dbReference type="Pfam" id="PF13540">
    <property type="entry name" value="RCC1_2"/>
    <property type="match status" value="2"/>
</dbReference>
<comment type="caution">
    <text evidence="4">The sequence shown here is derived from an EMBL/GenBank/DDBJ whole genome shotgun (WGS) entry which is preliminary data.</text>
</comment>
<dbReference type="InterPro" id="IPR000195">
    <property type="entry name" value="Rab-GAP-TBC_dom"/>
</dbReference>
<dbReference type="Gene3D" id="1.10.472.80">
    <property type="entry name" value="Ypt/Rab-GAP domain of gyp1p, domain 3"/>
    <property type="match status" value="1"/>
</dbReference>
<dbReference type="Gene3D" id="1.10.10.750">
    <property type="entry name" value="Ypt/Rab-GAP domain of gyp1p, domain 1"/>
    <property type="match status" value="1"/>
</dbReference>
<dbReference type="SUPFAM" id="SSF47923">
    <property type="entry name" value="Ypt/Rab-GAP domain of gyp1p"/>
    <property type="match status" value="2"/>
</dbReference>
<feature type="compositionally biased region" description="Low complexity" evidence="2">
    <location>
        <begin position="855"/>
        <end position="866"/>
    </location>
</feature>
<dbReference type="FunFam" id="1.10.8.270:FF:000026">
    <property type="entry name" value="TBC (Tre-2/Bub2/Cdc16) domain family"/>
    <property type="match status" value="1"/>
</dbReference>
<dbReference type="PRINTS" id="PR00633">
    <property type="entry name" value="RCCNDNSATION"/>
</dbReference>
<dbReference type="SMART" id="SM00164">
    <property type="entry name" value="TBC"/>
    <property type="match status" value="1"/>
</dbReference>
<dbReference type="Gene3D" id="2.30.29.30">
    <property type="entry name" value="Pleckstrin-homology domain (PH domain)/Phosphotyrosine-binding domain (PTB)"/>
    <property type="match status" value="1"/>
</dbReference>
<feature type="compositionally biased region" description="Low complexity" evidence="2">
    <location>
        <begin position="308"/>
        <end position="330"/>
    </location>
</feature>
<dbReference type="GO" id="GO:0005096">
    <property type="term" value="F:GTPase activator activity"/>
    <property type="evidence" value="ECO:0007669"/>
    <property type="project" value="TreeGrafter"/>
</dbReference>
<feature type="repeat" description="RCC1" evidence="1">
    <location>
        <begin position="551"/>
        <end position="602"/>
    </location>
</feature>
<evidence type="ECO:0000256" key="1">
    <source>
        <dbReference type="PROSITE-ProRule" id="PRU00235"/>
    </source>
</evidence>
<accession>A0A2P6N981</accession>
<feature type="compositionally biased region" description="Low complexity" evidence="2">
    <location>
        <begin position="19"/>
        <end position="51"/>
    </location>
</feature>
<feature type="region of interest" description="Disordered" evidence="2">
    <location>
        <begin position="1419"/>
        <end position="1446"/>
    </location>
</feature>